<accession>A0ABT3CQR4</accession>
<dbReference type="InterPro" id="IPR007139">
    <property type="entry name" value="DUF349"/>
</dbReference>
<evidence type="ECO:0000313" key="3">
    <source>
        <dbReference type="Proteomes" id="UP001300692"/>
    </source>
</evidence>
<reference evidence="2 3" key="1">
    <citation type="submission" date="2022-10" db="EMBL/GenBank/DDBJ databases">
        <title>Comparative genomics and taxonomic characterization of three novel marine species of genus Reichenbachiella exhibiting antioxidant and polysaccharide degradation activities.</title>
        <authorList>
            <person name="Muhammad N."/>
            <person name="Lee Y.-J."/>
            <person name="Ko J."/>
            <person name="Kim S.-G."/>
        </authorList>
    </citation>
    <scope>NUCLEOTIDE SEQUENCE [LARGE SCALE GENOMIC DNA]</scope>
    <source>
        <strain evidence="2 3">ABR2-5</strain>
    </source>
</reference>
<dbReference type="EMBL" id="JAOYOD010000001">
    <property type="protein sequence ID" value="MCV9385603.1"/>
    <property type="molecule type" value="Genomic_DNA"/>
</dbReference>
<comment type="caution">
    <text evidence="2">The sequence shown here is derived from an EMBL/GenBank/DDBJ whole genome shotgun (WGS) entry which is preliminary data.</text>
</comment>
<name>A0ABT3CQR4_9BACT</name>
<feature type="coiled-coil region" evidence="1">
    <location>
        <begin position="88"/>
        <end position="146"/>
    </location>
</feature>
<evidence type="ECO:0000256" key="1">
    <source>
        <dbReference type="SAM" id="Coils"/>
    </source>
</evidence>
<protein>
    <submittedName>
        <fullName evidence="2">DUF349 domain-containing protein</fullName>
    </submittedName>
</protein>
<evidence type="ECO:0000313" key="2">
    <source>
        <dbReference type="EMBL" id="MCV9385603.1"/>
    </source>
</evidence>
<sequence>MDIPFGHIEDGKLFRNAVGDFEEIELKMLEGNSTDDSVAHYKERFDKLESKFQVVEKKINNSGNKGSFLSSLLNIQSQLGAHEGLGDYQGLNDRIQQYVNMLEDYVAKNRQKNTDIKTALLLELEAILANNDIEEAFEQIKDLKARWIKTGSPNEEVKEELESKFKEGVDGFFAKRNAFDDDKKELIDARIAEYQTIIDKIKAIIKSKKLSQSFDEVKALQAEWKEIGRIPEETFKKLNEEYWQQCKSYYDQRKKGQKEASKNRDKSRKESLAQRKEVLAKLESLKEESLLSEKAPKVKSIQAEWKKCGPLSRKDNPEIHDQFLTLSREVQERQFVVELAKKKIKGFASKEGKERFQGLMKVTKDLLRRDESELASFKENMDKMHINKGSFVDMLESKLKTQQEKVAIKRSILKDIQAKIK</sequence>
<keyword evidence="3" id="KW-1185">Reference proteome</keyword>
<proteinExistence type="predicted"/>
<gene>
    <name evidence="2" type="ORF">N7U62_02960</name>
</gene>
<dbReference type="Proteomes" id="UP001300692">
    <property type="component" value="Unassembled WGS sequence"/>
</dbReference>
<keyword evidence="1" id="KW-0175">Coiled coil</keyword>
<dbReference type="RefSeq" id="WP_264136388.1">
    <property type="nucleotide sequence ID" value="NZ_JAOYOD010000001.1"/>
</dbReference>
<dbReference type="Pfam" id="PF03993">
    <property type="entry name" value="DUF349"/>
    <property type="match status" value="3"/>
</dbReference>
<organism evidence="2 3">
    <name type="scientific">Reichenbachiella ulvae</name>
    <dbReference type="NCBI Taxonomy" id="2980104"/>
    <lineage>
        <taxon>Bacteria</taxon>
        <taxon>Pseudomonadati</taxon>
        <taxon>Bacteroidota</taxon>
        <taxon>Cytophagia</taxon>
        <taxon>Cytophagales</taxon>
        <taxon>Reichenbachiellaceae</taxon>
        <taxon>Reichenbachiella</taxon>
    </lineage>
</organism>